<evidence type="ECO:0000313" key="1">
    <source>
        <dbReference type="EMBL" id="QJW96854.1"/>
    </source>
</evidence>
<organism evidence="1 2">
    <name type="scientific">Frigoriglobus tundricola</name>
    <dbReference type="NCBI Taxonomy" id="2774151"/>
    <lineage>
        <taxon>Bacteria</taxon>
        <taxon>Pseudomonadati</taxon>
        <taxon>Planctomycetota</taxon>
        <taxon>Planctomycetia</taxon>
        <taxon>Gemmatales</taxon>
        <taxon>Gemmataceae</taxon>
        <taxon>Frigoriglobus</taxon>
    </lineage>
</organism>
<protein>
    <recommendedName>
        <fullName evidence="3">Tetratricopeptide repeat protein</fullName>
    </recommendedName>
</protein>
<name>A0A6M5YTU0_9BACT</name>
<dbReference type="RefSeq" id="WP_171472359.1">
    <property type="nucleotide sequence ID" value="NZ_CP053452.2"/>
</dbReference>
<sequence length="784" mass="86191">MATDPVAPSPAARPDPIRNLWQVPALLLGLGAFVSVWQGWVLAGTPGDAFLGDMAALKEEYEKTQPSPKDLKNKLNKVAEGVETSEQAPLGRFYLGSGYVRLAEITPNLDEAHGYWTLARQHFGLVSEKQLSDPADGPRFLFRTAKVQAAVGLPADVSLAEIIRLVRVLSAPPPGEDAGETHRLIADLALRATPPDLKVAKLELTAYLTTGIATPAASLNRGQLRLADLCLRTGESEQARKWLKPLVNDTTAPPDVAIPARALLAQVLMADGNFRFAARAWKELRDMSGVPTSLRLTAAYQLGVCNLKSADFDAAARLFEEAARGEGPETAAARIQLADVRLRDPAPARRQTAVALLADAVKGVRGSAEYDPSLVPLADAQAVFERTVSALLSDGAFEPALETDRAYAAICSPGRDREKRAEILGAWAAALQKEKGGDPKPKFKAAAAEYVALAALQPKTEAKMDLLRRAASFYRQGGDPGTAATQIEEALKLPDIPESVLVPVWVELADALLAANRSDEVWGVFRKITTRDTPLSTSVRYRLARQFVDSRHPGLVPTGRALFEQIANQENVSAAEREFHERALTELAHAQIREGNFTEAEVGLRKQLRIYPYPRAPESGSANLLLGVCLLQRAKDAPPADAKKMRDEALAIFTQIMTDCDKAAEKRGRPATEREKQLADREAWLRLQAALRVLQAYQQMRMPIELLTEAARMRERYQNSVEELIIWSLMYHAFKQLGNTAEALNTRDRMREVFDKLPPSAFPQKTGEYSRDFWLKEWFSPDPK</sequence>
<dbReference type="Gene3D" id="1.25.40.10">
    <property type="entry name" value="Tetratricopeptide repeat domain"/>
    <property type="match status" value="2"/>
</dbReference>
<dbReference type="InterPro" id="IPR011990">
    <property type="entry name" value="TPR-like_helical_dom_sf"/>
</dbReference>
<keyword evidence="2" id="KW-1185">Reference proteome</keyword>
<dbReference type="AlphaFoldDB" id="A0A6M5YTU0"/>
<evidence type="ECO:0000313" key="2">
    <source>
        <dbReference type="Proteomes" id="UP000503447"/>
    </source>
</evidence>
<reference evidence="2" key="1">
    <citation type="submission" date="2020-05" db="EMBL/GenBank/DDBJ databases">
        <title>Frigoriglobus tundricola gen. nov., sp. nov., a psychrotolerant cellulolytic planctomycete of the family Gemmataceae with two divergent copies of 16S rRNA gene.</title>
        <authorList>
            <person name="Kulichevskaya I.S."/>
            <person name="Ivanova A.A."/>
            <person name="Naumoff D.G."/>
            <person name="Beletsky A.V."/>
            <person name="Rijpstra W.I.C."/>
            <person name="Sinninghe Damste J.S."/>
            <person name="Mardanov A.V."/>
            <person name="Ravin N.V."/>
            <person name="Dedysh S.N."/>
        </authorList>
    </citation>
    <scope>NUCLEOTIDE SEQUENCE [LARGE SCALE GENOMIC DNA]</scope>
    <source>
        <strain evidence="2">PL17</strain>
    </source>
</reference>
<dbReference type="SUPFAM" id="SSF48452">
    <property type="entry name" value="TPR-like"/>
    <property type="match status" value="3"/>
</dbReference>
<accession>A0A6M5YTU0</accession>
<dbReference type="Proteomes" id="UP000503447">
    <property type="component" value="Chromosome"/>
</dbReference>
<dbReference type="EMBL" id="CP053452">
    <property type="protein sequence ID" value="QJW96854.1"/>
    <property type="molecule type" value="Genomic_DNA"/>
</dbReference>
<dbReference type="KEGG" id="ftj:FTUN_4414"/>
<gene>
    <name evidence="1" type="ORF">FTUN_4414</name>
</gene>
<proteinExistence type="predicted"/>
<evidence type="ECO:0008006" key="3">
    <source>
        <dbReference type="Google" id="ProtNLM"/>
    </source>
</evidence>